<name>A0AAW9Q8C8_9BURK</name>
<dbReference type="EMBL" id="JAZIBG010000009">
    <property type="protein sequence ID" value="MEF7612922.1"/>
    <property type="molecule type" value="Genomic_DNA"/>
</dbReference>
<accession>A0AAW9Q8C8</accession>
<keyword evidence="1" id="KW-0812">Transmembrane</keyword>
<dbReference type="Proteomes" id="UP001336250">
    <property type="component" value="Unassembled WGS sequence"/>
</dbReference>
<gene>
    <name evidence="2" type="ORF">V4F39_03295</name>
</gene>
<evidence type="ECO:0000256" key="1">
    <source>
        <dbReference type="SAM" id="Phobius"/>
    </source>
</evidence>
<keyword evidence="1" id="KW-1133">Transmembrane helix</keyword>
<evidence type="ECO:0000313" key="2">
    <source>
        <dbReference type="EMBL" id="MEF7612922.1"/>
    </source>
</evidence>
<protein>
    <recommendedName>
        <fullName evidence="4">Transmembrane protein</fullName>
    </recommendedName>
</protein>
<keyword evidence="1" id="KW-0472">Membrane</keyword>
<sequence length="303" mass="30541">MQDTIVQRSGISPALAVAAPTASAVSWGAVLAGAAGAAALSMILLILGTGLGLSSVSPWAGEGASAGRIGASAILWLAFTQLAASGIGGYLAGRLRTRWTDTAADEVYFRDTAHGFLAWAVASLATAALLTSVIGSILSGGAQAGAALAGAGAAGAATAAANAPDDGAQDARYVADTLFRRDPASPAPVPAAQEAEATLSEATRILQRGALGDALPPADRTYLGQLVAQRTGLAQADADQRVAAAFTQLQADRERVRTAAKEAADNARRASAYAALWFFVSLLAGAFFASLMATYGGRRRDLP</sequence>
<dbReference type="RefSeq" id="WP_332287831.1">
    <property type="nucleotide sequence ID" value="NZ_JAZIBG010000009.1"/>
</dbReference>
<evidence type="ECO:0000313" key="3">
    <source>
        <dbReference type="Proteomes" id="UP001336250"/>
    </source>
</evidence>
<feature type="transmembrane region" description="Helical" evidence="1">
    <location>
        <begin position="113"/>
        <end position="138"/>
    </location>
</feature>
<feature type="transmembrane region" description="Helical" evidence="1">
    <location>
        <begin position="74"/>
        <end position="93"/>
    </location>
</feature>
<proteinExistence type="predicted"/>
<evidence type="ECO:0008006" key="4">
    <source>
        <dbReference type="Google" id="ProtNLM"/>
    </source>
</evidence>
<organism evidence="2 3">
    <name type="scientific">Aquincola agrisoli</name>
    <dbReference type="NCBI Taxonomy" id="3119538"/>
    <lineage>
        <taxon>Bacteria</taxon>
        <taxon>Pseudomonadati</taxon>
        <taxon>Pseudomonadota</taxon>
        <taxon>Betaproteobacteria</taxon>
        <taxon>Burkholderiales</taxon>
        <taxon>Sphaerotilaceae</taxon>
        <taxon>Aquincola</taxon>
    </lineage>
</organism>
<keyword evidence="3" id="KW-1185">Reference proteome</keyword>
<reference evidence="2 3" key="1">
    <citation type="submission" date="2024-02" db="EMBL/GenBank/DDBJ databases">
        <title>Genome sequence of Aquincola sp. MAHUQ-54.</title>
        <authorList>
            <person name="Huq M.A."/>
        </authorList>
    </citation>
    <scope>NUCLEOTIDE SEQUENCE [LARGE SCALE GENOMIC DNA]</scope>
    <source>
        <strain evidence="2 3">MAHUQ-54</strain>
    </source>
</reference>
<dbReference type="AlphaFoldDB" id="A0AAW9Q8C8"/>
<feature type="transmembrane region" description="Helical" evidence="1">
    <location>
        <begin position="274"/>
        <end position="295"/>
    </location>
</feature>
<feature type="transmembrane region" description="Helical" evidence="1">
    <location>
        <begin position="27"/>
        <end position="53"/>
    </location>
</feature>
<comment type="caution">
    <text evidence="2">The sequence shown here is derived from an EMBL/GenBank/DDBJ whole genome shotgun (WGS) entry which is preliminary data.</text>
</comment>